<gene>
    <name evidence="1" type="ORF">Tco_0954462</name>
</gene>
<organism evidence="1 2">
    <name type="scientific">Tanacetum coccineum</name>
    <dbReference type="NCBI Taxonomy" id="301880"/>
    <lineage>
        <taxon>Eukaryota</taxon>
        <taxon>Viridiplantae</taxon>
        <taxon>Streptophyta</taxon>
        <taxon>Embryophyta</taxon>
        <taxon>Tracheophyta</taxon>
        <taxon>Spermatophyta</taxon>
        <taxon>Magnoliopsida</taxon>
        <taxon>eudicotyledons</taxon>
        <taxon>Gunneridae</taxon>
        <taxon>Pentapetalae</taxon>
        <taxon>asterids</taxon>
        <taxon>campanulids</taxon>
        <taxon>Asterales</taxon>
        <taxon>Asteraceae</taxon>
        <taxon>Asteroideae</taxon>
        <taxon>Anthemideae</taxon>
        <taxon>Anthemidinae</taxon>
        <taxon>Tanacetum</taxon>
    </lineage>
</organism>
<dbReference type="Proteomes" id="UP001151760">
    <property type="component" value="Unassembled WGS sequence"/>
</dbReference>
<sequence>MLKDLCANKEKLKELANTSLSENYSAVILKKLPEKLGDSCRFTIPCDFSKLKCQGLADLGASINLMPLLVCHRLGFTNLESTQMTLELANRQLCRPDGICKDVLVPVGKFTYPADFVVVDYAPDEQIPLILGRPFLRTARALIDVYDEKLILRDGNESLTLNMQSEKSKLNGIQRVESINMIDIFNVPNYIGFKDLFAKMYSGSPTIQSDDSFPSSSSMKTSDSTFKEFTDEFTLPNSLPPGDDVSILKKDFQEDTNVNPLFEENDKDVEIKSSTFVTLTSPEENVSIPPGIDLTLPPTFEVSSSNPTSPTLTREKVCSWKTLMFFSLVRFVWKMMTRIAIRKKIICLLATYLHQKLKLLSRPHEVEEIKEKEAKVSSDVPIHTIVMPIRITFDNPIDFNDHFSKPKDFKKNLTVSFDSSESRILPSPLIDSDSPFTAELSASITLNSLGNEDKVFKPGILVYRAIHDKNLSILEKNLRENISSGTLLVLKERHFIFATISNRLLPFYLNLPKDVTLLSFSCANEDKIFKPGIPWLYGVHYLTFGISHRGLDFVNIRIIAYHPTEICPISYDSLGSENKIFDPGIFIITI</sequence>
<keyword evidence="1" id="KW-0808">Transferase</keyword>
<evidence type="ECO:0000313" key="1">
    <source>
        <dbReference type="EMBL" id="GJT45747.1"/>
    </source>
</evidence>
<name>A0ABQ5E2W8_9ASTR</name>
<protein>
    <submittedName>
        <fullName evidence="1">Reverse transcriptase domain-containing protein</fullName>
    </submittedName>
</protein>
<dbReference type="Gene3D" id="2.40.70.10">
    <property type="entry name" value="Acid Proteases"/>
    <property type="match status" value="1"/>
</dbReference>
<dbReference type="PANTHER" id="PTHR33067:SF9">
    <property type="entry name" value="RNA-DIRECTED DNA POLYMERASE"/>
    <property type="match status" value="1"/>
</dbReference>
<reference evidence="1" key="2">
    <citation type="submission" date="2022-01" db="EMBL/GenBank/DDBJ databases">
        <authorList>
            <person name="Yamashiro T."/>
            <person name="Shiraishi A."/>
            <person name="Satake H."/>
            <person name="Nakayama K."/>
        </authorList>
    </citation>
    <scope>NUCLEOTIDE SEQUENCE</scope>
</reference>
<dbReference type="EMBL" id="BQNB010015927">
    <property type="protein sequence ID" value="GJT45747.1"/>
    <property type="molecule type" value="Genomic_DNA"/>
</dbReference>
<keyword evidence="2" id="KW-1185">Reference proteome</keyword>
<dbReference type="CDD" id="cd00303">
    <property type="entry name" value="retropepsin_like"/>
    <property type="match status" value="1"/>
</dbReference>
<evidence type="ECO:0000313" key="2">
    <source>
        <dbReference type="Proteomes" id="UP001151760"/>
    </source>
</evidence>
<dbReference type="PANTHER" id="PTHR33067">
    <property type="entry name" value="RNA-DIRECTED DNA POLYMERASE-RELATED"/>
    <property type="match status" value="1"/>
</dbReference>
<accession>A0ABQ5E2W8</accession>
<dbReference type="GO" id="GO:0003964">
    <property type="term" value="F:RNA-directed DNA polymerase activity"/>
    <property type="evidence" value="ECO:0007669"/>
    <property type="project" value="UniProtKB-KW"/>
</dbReference>
<proteinExistence type="predicted"/>
<keyword evidence="1" id="KW-0695">RNA-directed DNA polymerase</keyword>
<dbReference type="InterPro" id="IPR021109">
    <property type="entry name" value="Peptidase_aspartic_dom_sf"/>
</dbReference>
<keyword evidence="1" id="KW-0548">Nucleotidyltransferase</keyword>
<comment type="caution">
    <text evidence="1">The sequence shown here is derived from an EMBL/GenBank/DDBJ whole genome shotgun (WGS) entry which is preliminary data.</text>
</comment>
<reference evidence="1" key="1">
    <citation type="journal article" date="2022" name="Int. J. Mol. Sci.">
        <title>Draft Genome of Tanacetum Coccineum: Genomic Comparison of Closely Related Tanacetum-Family Plants.</title>
        <authorList>
            <person name="Yamashiro T."/>
            <person name="Shiraishi A."/>
            <person name="Nakayama K."/>
            <person name="Satake H."/>
        </authorList>
    </citation>
    <scope>NUCLEOTIDE SEQUENCE</scope>
</reference>